<name>A0A0D2DUD8_9EURO</name>
<dbReference type="HOGENOM" id="CLU_1115771_0_0_1"/>
<dbReference type="VEuPathDB" id="FungiDB:PV06_01818"/>
<keyword evidence="2" id="KW-1185">Reference proteome</keyword>
<dbReference type="OrthoDB" id="5243686at2759"/>
<organism evidence="1 2">
    <name type="scientific">Exophiala oligosperma</name>
    <dbReference type="NCBI Taxonomy" id="215243"/>
    <lineage>
        <taxon>Eukaryota</taxon>
        <taxon>Fungi</taxon>
        <taxon>Dikarya</taxon>
        <taxon>Ascomycota</taxon>
        <taxon>Pezizomycotina</taxon>
        <taxon>Eurotiomycetes</taxon>
        <taxon>Chaetothyriomycetidae</taxon>
        <taxon>Chaetothyriales</taxon>
        <taxon>Herpotrichiellaceae</taxon>
        <taxon>Exophiala</taxon>
    </lineage>
</organism>
<protein>
    <submittedName>
        <fullName evidence="1">Uncharacterized protein</fullName>
    </submittedName>
</protein>
<evidence type="ECO:0000313" key="2">
    <source>
        <dbReference type="Proteomes" id="UP000053342"/>
    </source>
</evidence>
<dbReference type="RefSeq" id="XP_016266346.1">
    <property type="nucleotide sequence ID" value="XM_016402449.1"/>
</dbReference>
<dbReference type="Proteomes" id="UP000053342">
    <property type="component" value="Unassembled WGS sequence"/>
</dbReference>
<accession>A0A0D2DUD8</accession>
<proteinExistence type="predicted"/>
<dbReference type="EMBL" id="KN847333">
    <property type="protein sequence ID" value="KIW46130.1"/>
    <property type="molecule type" value="Genomic_DNA"/>
</dbReference>
<dbReference type="AlphaFoldDB" id="A0A0D2DUD8"/>
<evidence type="ECO:0000313" key="1">
    <source>
        <dbReference type="EMBL" id="KIW46130.1"/>
    </source>
</evidence>
<gene>
    <name evidence="1" type="ORF">PV06_01818</name>
</gene>
<reference evidence="1 2" key="1">
    <citation type="submission" date="2015-01" db="EMBL/GenBank/DDBJ databases">
        <title>The Genome Sequence of Exophiala oligosperma CBS72588.</title>
        <authorList>
            <consortium name="The Broad Institute Genomics Platform"/>
            <person name="Cuomo C."/>
            <person name="de Hoog S."/>
            <person name="Gorbushina A."/>
            <person name="Stielow B."/>
            <person name="Teixiera M."/>
            <person name="Abouelleil A."/>
            <person name="Chapman S.B."/>
            <person name="Priest M."/>
            <person name="Young S.K."/>
            <person name="Wortman J."/>
            <person name="Nusbaum C."/>
            <person name="Birren B."/>
        </authorList>
    </citation>
    <scope>NUCLEOTIDE SEQUENCE [LARGE SCALE GENOMIC DNA]</scope>
    <source>
        <strain evidence="1 2">CBS 72588</strain>
    </source>
</reference>
<sequence>MAQHIPHFQPFLFCVSELTIDYKPNRAPRSTPGDRYWVPPADRGDFRKQQSQWYAWNPRRQQTSRDFRHIHLATAQDGRDNGQTKTCSIFWDPERHGYVLVPFDCTMRSDHEITDWRRLSFRSERTHPQRHIALAGYEMADFKLPFVGPQAWFDRSQLLSAVYRGEGSGGNNTGQQANRQCGLAGNLAVLIALLAFSTTPGQAHVAVDRSFRPNIASTTFQPHNRPVSHRNTKRGMVVEIRVPDLATLRQWENGRHGPIFT</sequence>
<dbReference type="GeneID" id="27353892"/>